<evidence type="ECO:0000313" key="4">
    <source>
        <dbReference type="Proteomes" id="UP000260680"/>
    </source>
</evidence>
<evidence type="ECO:0000313" key="2">
    <source>
        <dbReference type="EMBL" id="GLB32055.1"/>
    </source>
</evidence>
<evidence type="ECO:0000313" key="5">
    <source>
        <dbReference type="Proteomes" id="UP001419084"/>
    </source>
</evidence>
<keyword evidence="1" id="KW-0812">Transmembrane</keyword>
<comment type="caution">
    <text evidence="3">The sequence shown here is derived from an EMBL/GenBank/DDBJ whole genome shotgun (WGS) entry which is preliminary data.</text>
</comment>
<name>A0A3E2NEY7_9FIRM</name>
<keyword evidence="1" id="KW-1133">Transmembrane helix</keyword>
<dbReference type="EMBL" id="QOHO01000022">
    <property type="protein sequence ID" value="RFZ79554.1"/>
    <property type="molecule type" value="Genomic_DNA"/>
</dbReference>
<feature type="transmembrane region" description="Helical" evidence="1">
    <location>
        <begin position="115"/>
        <end position="134"/>
    </location>
</feature>
<dbReference type="AlphaFoldDB" id="A0A3E2NEY7"/>
<accession>A0A3E2NEY7</accession>
<sequence>MDRCIYCHKEILIAHTLPTGDKEEQLLCCSGECVQKTKDFLNFFKRMKRWFYMGIFLSLGLVLAGTVVAVLKYSQSLMTLCITGGLVIQGISVFFFPFATSESYFLWGIMKTTKLVKFLGVVLIFMGFSLIYYLN</sequence>
<dbReference type="OrthoDB" id="1976034at2"/>
<keyword evidence="5" id="KW-1185">Reference proteome</keyword>
<dbReference type="Proteomes" id="UP000260680">
    <property type="component" value="Unassembled WGS sequence"/>
</dbReference>
<keyword evidence="1" id="KW-0472">Membrane</keyword>
<reference evidence="3 4" key="1">
    <citation type="submission" date="2018-07" db="EMBL/GenBank/DDBJ databases">
        <title>New species, Clostridium PI-S10-A1B.</title>
        <authorList>
            <person name="Krishna G."/>
            <person name="Summeta K."/>
            <person name="Shikha S."/>
            <person name="Prabhu P.B."/>
            <person name="Suresh K."/>
        </authorList>
    </citation>
    <scope>NUCLEOTIDE SEQUENCE [LARGE SCALE GENOMIC DNA]</scope>
    <source>
        <strain evidence="3 4">PI-S10-A1B</strain>
    </source>
</reference>
<proteinExistence type="predicted"/>
<organism evidence="3 4">
    <name type="scientific">Lacrimispora amygdalina</name>
    <dbReference type="NCBI Taxonomy" id="253257"/>
    <lineage>
        <taxon>Bacteria</taxon>
        <taxon>Bacillati</taxon>
        <taxon>Bacillota</taxon>
        <taxon>Clostridia</taxon>
        <taxon>Lachnospirales</taxon>
        <taxon>Lachnospiraceae</taxon>
        <taxon>Lacrimispora</taxon>
    </lineage>
</organism>
<gene>
    <name evidence="3" type="ORF">DS742_07620</name>
    <name evidence="2" type="ORF">LAD12857_39780</name>
</gene>
<feature type="transmembrane region" description="Helical" evidence="1">
    <location>
        <begin position="50"/>
        <end position="71"/>
    </location>
</feature>
<evidence type="ECO:0000313" key="3">
    <source>
        <dbReference type="EMBL" id="RFZ79554.1"/>
    </source>
</evidence>
<protein>
    <submittedName>
        <fullName evidence="3">Uncharacterized protein</fullName>
    </submittedName>
</protein>
<dbReference type="RefSeq" id="WP_117416396.1">
    <property type="nucleotide sequence ID" value="NZ_BRPJ01000084.1"/>
</dbReference>
<dbReference type="Proteomes" id="UP001419084">
    <property type="component" value="Unassembled WGS sequence"/>
</dbReference>
<feature type="transmembrane region" description="Helical" evidence="1">
    <location>
        <begin position="77"/>
        <end position="99"/>
    </location>
</feature>
<dbReference type="EMBL" id="BRPJ01000084">
    <property type="protein sequence ID" value="GLB32055.1"/>
    <property type="molecule type" value="Genomic_DNA"/>
</dbReference>
<evidence type="ECO:0000256" key="1">
    <source>
        <dbReference type="SAM" id="Phobius"/>
    </source>
</evidence>
<reference evidence="2 5" key="2">
    <citation type="journal article" date="2024" name="Int. J. Syst. Evol. Microbiol.">
        <title>Lacrimispora brassicae sp. nov. isolated from fermented cabbage, and proposal of Clostridium indicum Gundawar et al. 2019 and Clostridium methoxybenzovorans Mechichi et al. 1999 as heterotypic synonyms of Lacrimispora amygdalina (Parshina et al. 2003) Haas and Blanchard 2020 and Lacrimispora indolis (McClung and McCoy 1957) Haas and Blanchard 2020, respectively.</title>
        <authorList>
            <person name="Kobayashi H."/>
            <person name="Tanizawa Y."/>
            <person name="Sakamoto M."/>
            <person name="Ohkuma M."/>
            <person name="Tohno M."/>
        </authorList>
    </citation>
    <scope>NUCLEOTIDE SEQUENCE [LARGE SCALE GENOMIC DNA]</scope>
    <source>
        <strain evidence="2 5">DSM 12857</strain>
    </source>
</reference>